<dbReference type="GO" id="GO:0008061">
    <property type="term" value="F:chitin binding"/>
    <property type="evidence" value="ECO:0007669"/>
    <property type="project" value="UniProtKB-UniRule"/>
</dbReference>
<evidence type="ECO:0000256" key="9">
    <source>
        <dbReference type="ARBA" id="ARBA00023277"/>
    </source>
</evidence>
<dbReference type="OrthoDB" id="73875at2759"/>
<comment type="subcellular location">
    <subcellularLocation>
        <location evidence="2">Secreted</location>
    </subcellularLocation>
</comment>
<comment type="similarity">
    <text evidence="3">Belongs to the glycosyl hydrolase 18 family. Chitinase class V subfamily.</text>
</comment>
<dbReference type="InterPro" id="IPR017853">
    <property type="entry name" value="GH"/>
</dbReference>
<keyword evidence="5" id="KW-0964">Secreted</keyword>
<dbReference type="PANTHER" id="PTHR11177">
    <property type="entry name" value="CHITINASE"/>
    <property type="match status" value="1"/>
</dbReference>
<dbReference type="InterPro" id="IPR001579">
    <property type="entry name" value="Glyco_hydro_18_chit_AS"/>
</dbReference>
<dbReference type="AlphaFoldDB" id="A0A0M9EU60"/>
<keyword evidence="8" id="KW-0146">Chitin degradation</keyword>
<dbReference type="PROSITE" id="PS51910">
    <property type="entry name" value="GH18_2"/>
    <property type="match status" value="1"/>
</dbReference>
<dbReference type="CDD" id="cd06922">
    <property type="entry name" value="ChtBD1_GH18_1"/>
    <property type="match status" value="1"/>
</dbReference>
<dbReference type="Gene3D" id="3.10.50.10">
    <property type="match status" value="1"/>
</dbReference>
<dbReference type="Gene3D" id="3.20.20.80">
    <property type="entry name" value="Glycosidases"/>
    <property type="match status" value="1"/>
</dbReference>
<dbReference type="EMBL" id="JXCE01000160">
    <property type="protein sequence ID" value="KPA39949.1"/>
    <property type="molecule type" value="Genomic_DNA"/>
</dbReference>
<evidence type="ECO:0000256" key="14">
    <source>
        <dbReference type="SAM" id="SignalP"/>
    </source>
</evidence>
<dbReference type="InterPro" id="IPR018371">
    <property type="entry name" value="Chitin-binding_1_CS"/>
</dbReference>
<organism evidence="17 18">
    <name type="scientific">Fusarium langsethiae</name>
    <dbReference type="NCBI Taxonomy" id="179993"/>
    <lineage>
        <taxon>Eukaryota</taxon>
        <taxon>Fungi</taxon>
        <taxon>Dikarya</taxon>
        <taxon>Ascomycota</taxon>
        <taxon>Pezizomycotina</taxon>
        <taxon>Sordariomycetes</taxon>
        <taxon>Hypocreomycetidae</taxon>
        <taxon>Hypocreales</taxon>
        <taxon>Nectriaceae</taxon>
        <taxon>Fusarium</taxon>
    </lineage>
</organism>
<dbReference type="PROSITE" id="PS01095">
    <property type="entry name" value="GH18_1"/>
    <property type="match status" value="1"/>
</dbReference>
<evidence type="ECO:0000256" key="4">
    <source>
        <dbReference type="ARBA" id="ARBA00012729"/>
    </source>
</evidence>
<dbReference type="Pfam" id="PF00704">
    <property type="entry name" value="Glyco_hydro_18"/>
    <property type="match status" value="1"/>
</dbReference>
<evidence type="ECO:0000259" key="16">
    <source>
        <dbReference type="PROSITE" id="PS51910"/>
    </source>
</evidence>
<evidence type="ECO:0000256" key="10">
    <source>
        <dbReference type="ARBA" id="ARBA00023295"/>
    </source>
</evidence>
<dbReference type="InterPro" id="IPR050314">
    <property type="entry name" value="Glycosyl_Hydrlase_18"/>
</dbReference>
<dbReference type="GO" id="GO:0000272">
    <property type="term" value="P:polysaccharide catabolic process"/>
    <property type="evidence" value="ECO:0007669"/>
    <property type="project" value="UniProtKB-KW"/>
</dbReference>
<reference evidence="17 18" key="1">
    <citation type="submission" date="2015-04" db="EMBL/GenBank/DDBJ databases">
        <title>The draft genome sequence of Fusarium langsethiae, a T-2/HT-2 mycotoxin producer.</title>
        <authorList>
            <person name="Lysoe E."/>
            <person name="Divon H.H."/>
            <person name="Terzi V."/>
            <person name="Orru L."/>
            <person name="Lamontanara A."/>
            <person name="Kolseth A.-K."/>
            <person name="Frandsen R.J."/>
            <person name="Nielsen K."/>
            <person name="Thrane U."/>
        </authorList>
    </citation>
    <scope>NUCLEOTIDE SEQUENCE [LARGE SCALE GENOMIC DNA]</scope>
    <source>
        <strain evidence="17 18">Fl201059</strain>
    </source>
</reference>
<feature type="signal peptide" evidence="14">
    <location>
        <begin position="1"/>
        <end position="20"/>
    </location>
</feature>
<evidence type="ECO:0000256" key="6">
    <source>
        <dbReference type="ARBA" id="ARBA00022669"/>
    </source>
</evidence>
<evidence type="ECO:0000256" key="13">
    <source>
        <dbReference type="RuleBase" id="RU000489"/>
    </source>
</evidence>
<dbReference type="SUPFAM" id="SSF57016">
    <property type="entry name" value="Plant lectins/antimicrobial peptides"/>
    <property type="match status" value="1"/>
</dbReference>
<evidence type="ECO:0000313" key="17">
    <source>
        <dbReference type="EMBL" id="KPA39949.1"/>
    </source>
</evidence>
<dbReference type="InterPro" id="IPR029070">
    <property type="entry name" value="Chitinase_insertion_sf"/>
</dbReference>
<evidence type="ECO:0000256" key="1">
    <source>
        <dbReference type="ARBA" id="ARBA00000822"/>
    </source>
</evidence>
<keyword evidence="9" id="KW-0119">Carbohydrate metabolism</keyword>
<evidence type="ECO:0000256" key="12">
    <source>
        <dbReference type="PROSITE-ProRule" id="PRU00261"/>
    </source>
</evidence>
<dbReference type="GO" id="GO:0005576">
    <property type="term" value="C:extracellular region"/>
    <property type="evidence" value="ECO:0007669"/>
    <property type="project" value="UniProtKB-SubCell"/>
</dbReference>
<keyword evidence="7 13" id="KW-0378">Hydrolase</keyword>
<dbReference type="SUPFAM" id="SSF51445">
    <property type="entry name" value="(Trans)glycosidases"/>
    <property type="match status" value="1"/>
</dbReference>
<dbReference type="InterPro" id="IPR011583">
    <property type="entry name" value="Chitinase_II/V-like_cat"/>
</dbReference>
<dbReference type="InterPro" id="IPR036861">
    <property type="entry name" value="Endochitinase-like_sf"/>
</dbReference>
<dbReference type="PROSITE" id="PS50941">
    <property type="entry name" value="CHIT_BIND_I_2"/>
    <property type="match status" value="1"/>
</dbReference>
<keyword evidence="18" id="KW-1185">Reference proteome</keyword>
<dbReference type="GO" id="GO:0008843">
    <property type="term" value="F:endochitinase activity"/>
    <property type="evidence" value="ECO:0007669"/>
    <property type="project" value="UniProtKB-EC"/>
</dbReference>
<dbReference type="GO" id="GO:0006032">
    <property type="term" value="P:chitin catabolic process"/>
    <property type="evidence" value="ECO:0007669"/>
    <property type="project" value="UniProtKB-KW"/>
</dbReference>
<comment type="caution">
    <text evidence="17">The sequence shown here is derived from an EMBL/GenBank/DDBJ whole genome shotgun (WGS) entry which is preliminary data.</text>
</comment>
<proteinExistence type="inferred from homology"/>
<comment type="caution">
    <text evidence="12">Lacks conserved residue(s) required for the propagation of feature annotation.</text>
</comment>
<dbReference type="InterPro" id="IPR001002">
    <property type="entry name" value="Chitin-bd_1"/>
</dbReference>
<name>A0A0M9EU60_FUSLA</name>
<dbReference type="Proteomes" id="UP000037904">
    <property type="component" value="Unassembled WGS sequence"/>
</dbReference>
<accession>A0A0M9EU60</accession>
<comment type="catalytic activity">
    <reaction evidence="1">
        <text>Random endo-hydrolysis of N-acetyl-beta-D-glucosaminide (1-&gt;4)-beta-linkages in chitin and chitodextrins.</text>
        <dbReference type="EC" id="3.2.1.14"/>
    </reaction>
</comment>
<feature type="domain" description="GH18" evidence="16">
    <location>
        <begin position="115"/>
        <end position="471"/>
    </location>
</feature>
<feature type="disulfide bond" evidence="12">
    <location>
        <begin position="84"/>
        <end position="98"/>
    </location>
</feature>
<evidence type="ECO:0000256" key="8">
    <source>
        <dbReference type="ARBA" id="ARBA00023024"/>
    </source>
</evidence>
<keyword evidence="12" id="KW-1015">Disulfide bond</keyword>
<evidence type="ECO:0000313" key="18">
    <source>
        <dbReference type="Proteomes" id="UP000037904"/>
    </source>
</evidence>
<dbReference type="SMART" id="SM00270">
    <property type="entry name" value="ChtBD1"/>
    <property type="match status" value="2"/>
</dbReference>
<dbReference type="Pfam" id="PF00187">
    <property type="entry name" value="Chitin_bind_1"/>
    <property type="match status" value="1"/>
</dbReference>
<keyword evidence="6 12" id="KW-0147">Chitin-binding</keyword>
<evidence type="ECO:0000256" key="3">
    <source>
        <dbReference type="ARBA" id="ARBA00008682"/>
    </source>
</evidence>
<keyword evidence="11" id="KW-0624">Polysaccharide degradation</keyword>
<evidence type="ECO:0000256" key="5">
    <source>
        <dbReference type="ARBA" id="ARBA00022525"/>
    </source>
</evidence>
<dbReference type="PROSITE" id="PS00026">
    <property type="entry name" value="CHIT_BIND_I_1"/>
    <property type="match status" value="1"/>
</dbReference>
<evidence type="ECO:0000256" key="11">
    <source>
        <dbReference type="ARBA" id="ARBA00023326"/>
    </source>
</evidence>
<dbReference type="EC" id="3.2.1.14" evidence="4"/>
<feature type="domain" description="Chitin-binding type-1" evidence="15">
    <location>
        <begin position="62"/>
        <end position="110"/>
    </location>
</feature>
<evidence type="ECO:0000256" key="2">
    <source>
        <dbReference type="ARBA" id="ARBA00004613"/>
    </source>
</evidence>
<protein>
    <recommendedName>
        <fullName evidence="4">chitinase</fullName>
        <ecNumber evidence="4">3.2.1.14</ecNumber>
    </recommendedName>
</protein>
<evidence type="ECO:0000259" key="15">
    <source>
        <dbReference type="PROSITE" id="PS50941"/>
    </source>
</evidence>
<dbReference type="SUPFAM" id="SSF54556">
    <property type="entry name" value="Chitinase insertion domain"/>
    <property type="match status" value="1"/>
</dbReference>
<gene>
    <name evidence="17" type="ORF">FLAG1_07172</name>
</gene>
<sequence>MRFRSWVLVVLLLCAYVATAADSTTCSATRRCAQGCCNKSGNCGFGPDYCGKSVCRSDCDRLSECNPGFGSAWAQRDKCPLNVCCSKHGYCGTTKDFCGSKTVKRPNCRKVGNIPRVVGYFEGWAKNRACEVFMPEQIPIGLYTHINFAFGTINPFTYVVEANDEEDKLMYERLIALKRRDRNLKIFLAIGGWTFNDPGRTHKVFSNLVNSEGNQQKFLVSLMSFMALHKFDGLDLDWEYPVDKDRGGMESDYENFPKFMSKLKDLMEDGDRGLTITLPASYWYLQYFDIKKLERTVDFFNIMSYDLHGVWDQHANWTKPYLNAHTNLTEIDSALDLFWRNDIDPDKIVMGLGFYGRAFMAKIASCVEPGCQFNGPANAGKCSAEKGILLNSEIEGVIKDWDLTPKLYKEEAVKVITWGREWVSYDDAETLKLKVNRAEERCLGGVMVWAITHDTRDAKYNLALADVLGRNTTKGSLDQTEDAGEWVKTPYEQCRWANCKEGCPKGWKTVPRSDSGARKGEQMFDETGCGGDGGHLFCCPADEDTPVCGFYGHNGGDCQKVTSCPSGMVEVGSNLMYCKHRPDRPYVQTACCETKSESMKVYGTCKWGEYPECDASPDCPYEDWSWPLASSSSGSGGGKCNDRKNELGTPIIGVQARNYCCKTDPDMRFIDCEVKRNIGPYPKDEPISGFCRSGCPSDRVRVALDTQTHLCAGPGIGGQATCCKTTYNHEHWVDNDKVAAYKKAMTDWVEDQTCPNPSKIFKRGSSSTDLVARDGKIQLVTSHDILTDLIALAGPAALLPKMRLEWNTAMRAANYTYLQMTYISRYIRENWILEWEGPSDFAREILCQPAYWAKVIRAWALGDTDPSTGAMNCTYAICDVNGKCLEDDDEGEGPAGNERRHANLFGRHATHLLSHSHHHHRRHTLQPRIVEPLEVTDPDDKTEKHEYAIEIPDNPTAEVIAQDEDNPLLKNVYQIWLPSMCWVPKIKAKPYAERGARPVQVEHLVDKNILKKFFISSALGKLRSGTVSKYGPIPIAFWDRMEQIDLALEPGVPDLPGSEGGTYQRSWIMDRAFECLGSARNDQVFVLIEKIINDAKNKVFRGDRTNGVSSIKEKLKWGPETPDKVKRDKAMILVTRIRDGFAAFLYINSSRVQLRKIARDIYLNFQFAENVYNKKYKNEADFKRVQLADYWVEWIVDYFDFISNKFKRDVRQQISEIRAILNGVNEPIVTEVLAHLASFADMMDKNPIQGRVNPKILDGIKDDDTEMGGT</sequence>
<dbReference type="PANTHER" id="PTHR11177:SF333">
    <property type="entry name" value="CHITINASE"/>
    <property type="match status" value="1"/>
</dbReference>
<keyword evidence="10 13" id="KW-0326">Glycosidase</keyword>
<dbReference type="InterPro" id="IPR001223">
    <property type="entry name" value="Glyco_hydro18_cat"/>
</dbReference>
<dbReference type="CDD" id="cd00035">
    <property type="entry name" value="ChtBD1"/>
    <property type="match status" value="1"/>
</dbReference>
<evidence type="ECO:0000256" key="7">
    <source>
        <dbReference type="ARBA" id="ARBA00022801"/>
    </source>
</evidence>
<dbReference type="Gene3D" id="3.30.60.10">
    <property type="entry name" value="Endochitinase-like"/>
    <property type="match status" value="1"/>
</dbReference>
<keyword evidence="14" id="KW-0732">Signal</keyword>
<feature type="disulfide bond" evidence="12">
    <location>
        <begin position="79"/>
        <end position="91"/>
    </location>
</feature>
<feature type="chain" id="PRO_5005835266" description="chitinase" evidence="14">
    <location>
        <begin position="21"/>
        <end position="1270"/>
    </location>
</feature>
<dbReference type="SMART" id="SM00636">
    <property type="entry name" value="Glyco_18"/>
    <property type="match status" value="1"/>
</dbReference>